<sequence length="386" mass="41554">MKIGHFYDAVELHREEKIVYAKFLKPHRTLSTCRLNGGMREDLEYVYNHQSCEPRAHIGTDLCHVAVKEPERYQRRIAGKAGLDFEKCASLGTAANVNNAAVSVEKFEDLEVVAIVTAGVGGNGGRAGDPASYYQSEDGAVIINKAPPQAGTINMILLISEEVTKGALVSAATVLCEAKSSILQELMAPSRYSEGIASGTGTDQIGIACRLGTKIVHTDANKHSKLGELIGKVGRKALQEALNLQSGLTPDARRSSVAQLARFGETQEAFIEGIKSLLDPEAAALFEANFLSANHDPVSVAAVQALVHLKDQFTWGVLPFGCIQEIMTGQAALLASCVAGKEISRSQLQEKLGMEAISLDSGDFLTLVRKCYALGYGMKWQGRFED</sequence>
<dbReference type="PANTHER" id="PTHR35336">
    <property type="entry name" value="ADENOSYLCOBINAMIDE AMIDOHYDROLASE"/>
    <property type="match status" value="1"/>
</dbReference>
<evidence type="ECO:0000313" key="2">
    <source>
        <dbReference type="Proteomes" id="UP000526501"/>
    </source>
</evidence>
<name>A0A7X1E9S0_9BACT</name>
<gene>
    <name evidence="1" type="ORF">H5P27_16875</name>
</gene>
<dbReference type="GO" id="GO:0016787">
    <property type="term" value="F:hydrolase activity"/>
    <property type="evidence" value="ECO:0007669"/>
    <property type="project" value="UniProtKB-KW"/>
</dbReference>
<accession>A0A7X1E9S0</accession>
<dbReference type="AlphaFoldDB" id="A0A7X1E9S0"/>
<keyword evidence="1" id="KW-0378">Hydrolase</keyword>
<reference evidence="1 2" key="1">
    <citation type="submission" date="2020-07" db="EMBL/GenBank/DDBJ databases">
        <authorList>
            <person name="Feng X."/>
        </authorList>
    </citation>
    <scope>NUCLEOTIDE SEQUENCE [LARGE SCALE GENOMIC DNA]</scope>
    <source>
        <strain evidence="1 2">JCM23202</strain>
    </source>
</reference>
<dbReference type="Pfam" id="PF01955">
    <property type="entry name" value="CbiZ"/>
    <property type="match status" value="1"/>
</dbReference>
<dbReference type="Proteomes" id="UP000526501">
    <property type="component" value="Unassembled WGS sequence"/>
</dbReference>
<dbReference type="InterPro" id="IPR002808">
    <property type="entry name" value="AdoCbi_amidolase"/>
</dbReference>
<organism evidence="1 2">
    <name type="scientific">Pelagicoccus albus</name>
    <dbReference type="NCBI Taxonomy" id="415222"/>
    <lineage>
        <taxon>Bacteria</taxon>
        <taxon>Pseudomonadati</taxon>
        <taxon>Verrucomicrobiota</taxon>
        <taxon>Opitutia</taxon>
        <taxon>Puniceicoccales</taxon>
        <taxon>Pelagicoccaceae</taxon>
        <taxon>Pelagicoccus</taxon>
    </lineage>
</organism>
<comment type="caution">
    <text evidence="1">The sequence shown here is derived from an EMBL/GenBank/DDBJ whole genome shotgun (WGS) entry which is preliminary data.</text>
</comment>
<evidence type="ECO:0000313" key="1">
    <source>
        <dbReference type="EMBL" id="MBC2607729.1"/>
    </source>
</evidence>
<dbReference type="InterPro" id="IPR052209">
    <property type="entry name" value="CbiZ"/>
</dbReference>
<dbReference type="RefSeq" id="WP_185661596.1">
    <property type="nucleotide sequence ID" value="NZ_CAWPOO010000013.1"/>
</dbReference>
<dbReference type="PANTHER" id="PTHR35336:SF5">
    <property type="entry name" value="ADENOSYLCOBINAMIDE AMIDOHYDROLASE"/>
    <property type="match status" value="1"/>
</dbReference>
<dbReference type="EMBL" id="JACHVC010000013">
    <property type="protein sequence ID" value="MBC2607729.1"/>
    <property type="molecule type" value="Genomic_DNA"/>
</dbReference>
<protein>
    <submittedName>
        <fullName evidence="1">Adenosylcobinamide amidohydrolase</fullName>
    </submittedName>
</protein>
<proteinExistence type="predicted"/>
<keyword evidence="2" id="KW-1185">Reference proteome</keyword>